<dbReference type="Proteomes" id="UP000186594">
    <property type="component" value="Unassembled WGS sequence"/>
</dbReference>
<dbReference type="GO" id="GO:0004865">
    <property type="term" value="F:protein serine/threonine phosphatase inhibitor activity"/>
    <property type="evidence" value="ECO:0007669"/>
    <property type="project" value="EnsemblFungi"/>
</dbReference>
<dbReference type="GO" id="GO:0042149">
    <property type="term" value="P:cellular response to glucose starvation"/>
    <property type="evidence" value="ECO:0007669"/>
    <property type="project" value="EnsemblFungi"/>
</dbReference>
<dbReference type="GO" id="GO:0005829">
    <property type="term" value="C:cytosol"/>
    <property type="evidence" value="ECO:0007669"/>
    <property type="project" value="EnsemblFungi"/>
</dbReference>
<dbReference type="PANTHER" id="PTHR13780:SF36">
    <property type="entry name" value="CBS DOMAIN-CONTAINING PROTEIN"/>
    <property type="match status" value="1"/>
</dbReference>
<feature type="region of interest" description="Disordered" evidence="4">
    <location>
        <begin position="390"/>
        <end position="413"/>
    </location>
</feature>
<keyword evidence="1" id="KW-0677">Repeat</keyword>
<dbReference type="SUPFAM" id="SSF54631">
    <property type="entry name" value="CBS-domain pair"/>
    <property type="match status" value="2"/>
</dbReference>
<name>A0A1U7LGW6_NEOID</name>
<dbReference type="AlphaFoldDB" id="A0A1U7LGW6"/>
<evidence type="ECO:0000313" key="6">
    <source>
        <dbReference type="EMBL" id="OLL21868.1"/>
    </source>
</evidence>
<dbReference type="GO" id="GO:0045842">
    <property type="term" value="P:positive regulation of mitotic metaphase/anaphase transition"/>
    <property type="evidence" value="ECO:0007669"/>
    <property type="project" value="EnsemblFungi"/>
</dbReference>
<dbReference type="OMA" id="DWTQISI"/>
<dbReference type="SMART" id="SM00116">
    <property type="entry name" value="CBS"/>
    <property type="match status" value="4"/>
</dbReference>
<organism evidence="6 7">
    <name type="scientific">Neolecta irregularis (strain DAH-3)</name>
    <dbReference type="NCBI Taxonomy" id="1198029"/>
    <lineage>
        <taxon>Eukaryota</taxon>
        <taxon>Fungi</taxon>
        <taxon>Dikarya</taxon>
        <taxon>Ascomycota</taxon>
        <taxon>Taphrinomycotina</taxon>
        <taxon>Neolectales</taxon>
        <taxon>Neolectaceae</taxon>
        <taxon>Neolecta</taxon>
    </lineage>
</organism>
<keyword evidence="2 3" id="KW-0129">CBS domain</keyword>
<evidence type="ECO:0000256" key="1">
    <source>
        <dbReference type="ARBA" id="ARBA00022737"/>
    </source>
</evidence>
<proteinExistence type="predicted"/>
<feature type="compositionally biased region" description="Low complexity" evidence="4">
    <location>
        <begin position="395"/>
        <end position="404"/>
    </location>
</feature>
<dbReference type="Gene3D" id="3.10.580.10">
    <property type="entry name" value="CBS-domain"/>
    <property type="match status" value="2"/>
</dbReference>
<feature type="domain" description="CBS" evidence="5">
    <location>
        <begin position="218"/>
        <end position="277"/>
    </location>
</feature>
<dbReference type="InterPro" id="IPR046342">
    <property type="entry name" value="CBS_dom_sf"/>
</dbReference>
<protein>
    <submittedName>
        <fullName evidence="6">Protein sds23</fullName>
    </submittedName>
</protein>
<dbReference type="GO" id="GO:0031139">
    <property type="term" value="P:positive regulation of conjugation with cellular fusion"/>
    <property type="evidence" value="ECO:0007669"/>
    <property type="project" value="EnsemblFungi"/>
</dbReference>
<dbReference type="PANTHER" id="PTHR13780">
    <property type="entry name" value="AMP-ACTIVATED PROTEIN KINASE, GAMMA REGULATORY SUBUNIT"/>
    <property type="match status" value="1"/>
</dbReference>
<dbReference type="STRING" id="1198029.A0A1U7LGW6"/>
<dbReference type="CDD" id="cd02205">
    <property type="entry name" value="CBS_pair_SF"/>
    <property type="match status" value="1"/>
</dbReference>
<comment type="caution">
    <text evidence="6">The sequence shown here is derived from an EMBL/GenBank/DDBJ whole genome shotgun (WGS) entry which is preliminary data.</text>
</comment>
<dbReference type="InterPro" id="IPR000644">
    <property type="entry name" value="CBS_dom"/>
</dbReference>
<reference evidence="6 7" key="1">
    <citation type="submission" date="2016-04" db="EMBL/GenBank/DDBJ databases">
        <title>Evolutionary innovation and constraint leading to complex multicellularity in the Ascomycota.</title>
        <authorList>
            <person name="Cisse O."/>
            <person name="Nguyen A."/>
            <person name="Hewitt D.A."/>
            <person name="Jedd G."/>
            <person name="Stajich J.E."/>
        </authorList>
    </citation>
    <scope>NUCLEOTIDE SEQUENCE [LARGE SCALE GENOMIC DNA]</scope>
    <source>
        <strain evidence="6 7">DAH-3</strain>
    </source>
</reference>
<evidence type="ECO:0000259" key="5">
    <source>
        <dbReference type="PROSITE" id="PS51371"/>
    </source>
</evidence>
<dbReference type="GO" id="GO:1902472">
    <property type="term" value="P:regulation of mitotic cytokinesis, division site positioning"/>
    <property type="evidence" value="ECO:0007669"/>
    <property type="project" value="EnsemblFungi"/>
</dbReference>
<accession>A0A1U7LGW6</accession>
<dbReference type="GO" id="GO:1900735">
    <property type="term" value="P:positive regulation of flocculation"/>
    <property type="evidence" value="ECO:0007669"/>
    <property type="project" value="EnsemblFungi"/>
</dbReference>
<dbReference type="PROSITE" id="PS51371">
    <property type="entry name" value="CBS"/>
    <property type="match status" value="1"/>
</dbReference>
<evidence type="ECO:0000256" key="4">
    <source>
        <dbReference type="SAM" id="MobiDB-lite"/>
    </source>
</evidence>
<dbReference type="GO" id="GO:0005634">
    <property type="term" value="C:nucleus"/>
    <property type="evidence" value="ECO:0007669"/>
    <property type="project" value="EnsemblFungi"/>
</dbReference>
<keyword evidence="7" id="KW-1185">Reference proteome</keyword>
<gene>
    <name evidence="6" type="ORF">NEOLI_000471</name>
</gene>
<sequence>MSSCKQSSASHHSRQSSISSQSVSIAEQLLPQSTSIFHRDWLSVTAAELVSGQNIRYVDGEMPVERACEMLVDQNFYSLPIRSSPSDHRVIRTFDYSDVITFLLRILGHGHSAHEEGSIDFKKLVRDAKEVGKVPIRLVGDLGPKNLIPSLEASSSLAKILESFGNGFHHIAVTRDSDGHTIGLLNQKTVLRFLWNNARSFPAIEHFFQKTLRELNIVRKNIIAIAADRKVIEAFELLNTQGISSLAVVDGVEGNLLGNISIVDVKYVTRARSLLQTTCGHFLGVVKYEQGVESGQDSFPVYSVYPSSTLAHTVAKLIATRAHLSSTPVLGQSSANIASLPQTSQFILSPSHPAGSCGEKLLGVASITDILSFFARVAGVCDVDPNEARRKRRASSTSTATTVSERAEIVNRG</sequence>
<dbReference type="Pfam" id="PF00571">
    <property type="entry name" value="CBS"/>
    <property type="match status" value="2"/>
</dbReference>
<dbReference type="GO" id="GO:2001211">
    <property type="term" value="P:negative regulation of isopentenyl diphosphate biosynthetic process, mevalonate pathway"/>
    <property type="evidence" value="ECO:0007669"/>
    <property type="project" value="EnsemblFungi"/>
</dbReference>
<dbReference type="EMBL" id="LXFE01004217">
    <property type="protein sequence ID" value="OLL21868.1"/>
    <property type="molecule type" value="Genomic_DNA"/>
</dbReference>
<evidence type="ECO:0000313" key="7">
    <source>
        <dbReference type="Proteomes" id="UP000186594"/>
    </source>
</evidence>
<dbReference type="InterPro" id="IPR050511">
    <property type="entry name" value="AMPK_gamma/SDS23_families"/>
</dbReference>
<dbReference type="OrthoDB" id="449052at2759"/>
<evidence type="ECO:0000256" key="2">
    <source>
        <dbReference type="ARBA" id="ARBA00023122"/>
    </source>
</evidence>
<evidence type="ECO:0000256" key="3">
    <source>
        <dbReference type="PROSITE-ProRule" id="PRU00703"/>
    </source>
</evidence>
<dbReference type="GO" id="GO:0051286">
    <property type="term" value="C:cell tip"/>
    <property type="evidence" value="ECO:0007669"/>
    <property type="project" value="EnsemblFungi"/>
</dbReference>